<protein>
    <recommendedName>
        <fullName evidence="2">site-specific DNA-methyltransferase (adenine-specific)</fullName>
        <ecNumber evidence="2">2.1.1.72</ecNumber>
    </recommendedName>
</protein>
<organism evidence="7 8">
    <name type="scientific">Flexibacter flexilis DSM 6793</name>
    <dbReference type="NCBI Taxonomy" id="927664"/>
    <lineage>
        <taxon>Bacteria</taxon>
        <taxon>Pseudomonadati</taxon>
        <taxon>Bacteroidota</taxon>
        <taxon>Cytophagia</taxon>
        <taxon>Cytophagales</taxon>
        <taxon>Flexibacteraceae</taxon>
        <taxon>Flexibacter</taxon>
    </lineage>
</organism>
<keyword evidence="4" id="KW-0808">Transferase</keyword>
<dbReference type="EMBL" id="FOLE01000013">
    <property type="protein sequence ID" value="SFC93608.1"/>
    <property type="molecule type" value="Genomic_DNA"/>
</dbReference>
<dbReference type="PANTHER" id="PTHR30481:SF4">
    <property type="entry name" value="SITE-SPECIFIC DNA-METHYLTRANSFERASE (ADENINE-SPECIFIC)"/>
    <property type="match status" value="1"/>
</dbReference>
<dbReference type="AlphaFoldDB" id="A0A1I1NDR5"/>
<dbReference type="PANTHER" id="PTHR30481">
    <property type="entry name" value="DNA ADENINE METHYLASE"/>
    <property type="match status" value="1"/>
</dbReference>
<evidence type="ECO:0000256" key="1">
    <source>
        <dbReference type="ARBA" id="ARBA00006594"/>
    </source>
</evidence>
<dbReference type="Gene3D" id="3.40.50.150">
    <property type="entry name" value="Vaccinia Virus protein VP39"/>
    <property type="match status" value="1"/>
</dbReference>
<dbReference type="RefSeq" id="WP_091516247.1">
    <property type="nucleotide sequence ID" value="NZ_FOLE01000013.1"/>
</dbReference>
<dbReference type="InterPro" id="IPR029063">
    <property type="entry name" value="SAM-dependent_MTases_sf"/>
</dbReference>
<dbReference type="OrthoDB" id="32195at2"/>
<evidence type="ECO:0000256" key="2">
    <source>
        <dbReference type="ARBA" id="ARBA00011900"/>
    </source>
</evidence>
<evidence type="ECO:0000256" key="3">
    <source>
        <dbReference type="ARBA" id="ARBA00022603"/>
    </source>
</evidence>
<dbReference type="GO" id="GO:1904047">
    <property type="term" value="F:S-adenosyl-L-methionine binding"/>
    <property type="evidence" value="ECO:0007669"/>
    <property type="project" value="TreeGrafter"/>
</dbReference>
<keyword evidence="3 7" id="KW-0489">Methyltransferase</keyword>
<comment type="catalytic activity">
    <reaction evidence="6">
        <text>a 2'-deoxyadenosine in DNA + S-adenosyl-L-methionine = an N(6)-methyl-2'-deoxyadenosine in DNA + S-adenosyl-L-homocysteine + H(+)</text>
        <dbReference type="Rhea" id="RHEA:15197"/>
        <dbReference type="Rhea" id="RHEA-COMP:12418"/>
        <dbReference type="Rhea" id="RHEA-COMP:12419"/>
        <dbReference type="ChEBI" id="CHEBI:15378"/>
        <dbReference type="ChEBI" id="CHEBI:57856"/>
        <dbReference type="ChEBI" id="CHEBI:59789"/>
        <dbReference type="ChEBI" id="CHEBI:90615"/>
        <dbReference type="ChEBI" id="CHEBI:90616"/>
        <dbReference type="EC" id="2.1.1.72"/>
    </reaction>
</comment>
<dbReference type="InterPro" id="IPR012327">
    <property type="entry name" value="MeTrfase_D12"/>
</dbReference>
<evidence type="ECO:0000313" key="7">
    <source>
        <dbReference type="EMBL" id="SFC93608.1"/>
    </source>
</evidence>
<dbReference type="STRING" id="927664.SAMN05421780_11328"/>
<reference evidence="7 8" key="1">
    <citation type="submission" date="2016-10" db="EMBL/GenBank/DDBJ databases">
        <authorList>
            <person name="de Groot N.N."/>
        </authorList>
    </citation>
    <scope>NUCLEOTIDE SEQUENCE [LARGE SCALE GENOMIC DNA]</scope>
    <source>
        <strain evidence="7 8">DSM 6793</strain>
    </source>
</reference>
<name>A0A1I1NDR5_9BACT</name>
<evidence type="ECO:0000256" key="5">
    <source>
        <dbReference type="ARBA" id="ARBA00022691"/>
    </source>
</evidence>
<dbReference type="EC" id="2.1.1.72" evidence="2"/>
<dbReference type="Proteomes" id="UP000199514">
    <property type="component" value="Unassembled WGS sequence"/>
</dbReference>
<gene>
    <name evidence="7" type="ORF">SAMN05421780_11328</name>
</gene>
<evidence type="ECO:0000313" key="8">
    <source>
        <dbReference type="Proteomes" id="UP000199514"/>
    </source>
</evidence>
<keyword evidence="8" id="KW-1185">Reference proteome</keyword>
<dbReference type="GO" id="GO:0009307">
    <property type="term" value="P:DNA restriction-modification system"/>
    <property type="evidence" value="ECO:0007669"/>
    <property type="project" value="InterPro"/>
</dbReference>
<sequence>MYFAKEPSEIEVIGDKNEVVANFYQVAQDEDLFPLLQQLVVATPYARREWAIARNVWRNADCFSELKKAWAFWVLSATCFSSSIGSGFAFDRNHNTVAKRFNNKKKNFGSRIKERLAKTCIENIGALDLIAARDTENAFFYIDPPYISERMGSKSGKNKVDQGHYSGYTVQDYDDLLTLLGGLKGKFILSNYPSDLLDKHVQANGRKVRSETKALQAGSKVKGKVSSLKTEVLVANFDLVVEV</sequence>
<dbReference type="Gene3D" id="1.10.1020.10">
    <property type="entry name" value="Adenine-specific Methyltransferase, Domain 2"/>
    <property type="match status" value="1"/>
</dbReference>
<dbReference type="InterPro" id="IPR023095">
    <property type="entry name" value="Ade_MeTrfase_dom_2"/>
</dbReference>
<keyword evidence="5" id="KW-0949">S-adenosyl-L-methionine</keyword>
<evidence type="ECO:0000256" key="4">
    <source>
        <dbReference type="ARBA" id="ARBA00022679"/>
    </source>
</evidence>
<dbReference type="Pfam" id="PF02086">
    <property type="entry name" value="MethyltransfD12"/>
    <property type="match status" value="1"/>
</dbReference>
<dbReference type="GO" id="GO:0009007">
    <property type="term" value="F:site-specific DNA-methyltransferase (adenine-specific) activity"/>
    <property type="evidence" value="ECO:0007669"/>
    <property type="project" value="UniProtKB-EC"/>
</dbReference>
<evidence type="ECO:0000256" key="6">
    <source>
        <dbReference type="ARBA" id="ARBA00047942"/>
    </source>
</evidence>
<dbReference type="GO" id="GO:0006298">
    <property type="term" value="P:mismatch repair"/>
    <property type="evidence" value="ECO:0007669"/>
    <property type="project" value="TreeGrafter"/>
</dbReference>
<proteinExistence type="inferred from homology"/>
<dbReference type="GO" id="GO:0043565">
    <property type="term" value="F:sequence-specific DNA binding"/>
    <property type="evidence" value="ECO:0007669"/>
    <property type="project" value="TreeGrafter"/>
</dbReference>
<comment type="similarity">
    <text evidence="1">Belongs to the N(4)/N(6)-methyltransferase family.</text>
</comment>
<dbReference type="GO" id="GO:0032259">
    <property type="term" value="P:methylation"/>
    <property type="evidence" value="ECO:0007669"/>
    <property type="project" value="UniProtKB-KW"/>
</dbReference>
<dbReference type="SUPFAM" id="SSF53335">
    <property type="entry name" value="S-adenosyl-L-methionine-dependent methyltransferases"/>
    <property type="match status" value="1"/>
</dbReference>
<accession>A0A1I1NDR5</accession>